<sequence length="293" mass="32756">MKILPMSTLICTGLLSYSLLAAPIMVHQIELNEPQGVTKVSRDENELTQVTVMIDGEQQEFTFTPDELNDPEVINQHLSQLPAAQQQRLAKLLSRLDLNHGDVRILSKNAFSPEMQGKLTKLREQMQHKEIQLAVVAKEMKAKSADLAAKSTEIQMKAAEILENTHSKETQEKLARLHSKEMLLAKVAHDMEAKAAEIEIHFETHGNNFDENITLITDDITALANEIVELEMGALGLDIDVDVNDARGNHFIVVNQDSNTYSTEQIIELIKSAELSDDDKLRIETLLSKPSSK</sequence>
<organism evidence="2 3">
    <name type="scientific">Shewanella colwelliana</name>
    <name type="common">Alteromonas colwelliana</name>
    <dbReference type="NCBI Taxonomy" id="23"/>
    <lineage>
        <taxon>Bacteria</taxon>
        <taxon>Pseudomonadati</taxon>
        <taxon>Pseudomonadota</taxon>
        <taxon>Gammaproteobacteria</taxon>
        <taxon>Alteromonadales</taxon>
        <taxon>Shewanellaceae</taxon>
        <taxon>Shewanella</taxon>
    </lineage>
</organism>
<dbReference type="RefSeq" id="WP_069671993.1">
    <property type="nucleotide sequence ID" value="NZ_MCBT01000048.1"/>
</dbReference>
<dbReference type="EMBL" id="MCBT01000048">
    <property type="protein sequence ID" value="OEG72007.1"/>
    <property type="molecule type" value="Genomic_DNA"/>
</dbReference>
<dbReference type="Proteomes" id="UP000095230">
    <property type="component" value="Unassembled WGS sequence"/>
</dbReference>
<reference evidence="2 3" key="1">
    <citation type="submission" date="2016-07" db="EMBL/GenBank/DDBJ databases">
        <title>Whole-genome of two Shewanella species isolated from a digestive organ of sea cucumber Apostichopus japonicus Selenka 1867.</title>
        <authorList>
            <person name="Hong H.-H."/>
            <person name="Choi H."/>
            <person name="Cheon S."/>
            <person name="Oh J.-S."/>
            <person name="Lee H.-G."/>
            <person name="Park C."/>
        </authorList>
    </citation>
    <scope>NUCLEOTIDE SEQUENCE [LARGE SCALE GENOMIC DNA]</scope>
    <source>
        <strain evidence="2 3">CSB03KR</strain>
    </source>
</reference>
<evidence type="ECO:0000313" key="2">
    <source>
        <dbReference type="EMBL" id="OEG72007.1"/>
    </source>
</evidence>
<gene>
    <name evidence="2" type="ORF">BEL05_03140</name>
</gene>
<name>A0A1E5INF9_SHECO</name>
<proteinExistence type="predicted"/>
<keyword evidence="1" id="KW-0732">Signal</keyword>
<evidence type="ECO:0000313" key="3">
    <source>
        <dbReference type="Proteomes" id="UP000095230"/>
    </source>
</evidence>
<comment type="caution">
    <text evidence="2">The sequence shown here is derived from an EMBL/GenBank/DDBJ whole genome shotgun (WGS) entry which is preliminary data.</text>
</comment>
<dbReference type="OrthoDB" id="6272710at2"/>
<accession>A0A1E5INF9</accession>
<protein>
    <submittedName>
        <fullName evidence="2">Uncharacterized protein</fullName>
    </submittedName>
</protein>
<dbReference type="AlphaFoldDB" id="A0A1E5INF9"/>
<feature type="chain" id="PRO_5009178905" evidence="1">
    <location>
        <begin position="22"/>
        <end position="293"/>
    </location>
</feature>
<feature type="signal peptide" evidence="1">
    <location>
        <begin position="1"/>
        <end position="21"/>
    </location>
</feature>
<evidence type="ECO:0000256" key="1">
    <source>
        <dbReference type="SAM" id="SignalP"/>
    </source>
</evidence>